<gene>
    <name evidence="3" type="ORF">SAMN05216372_102675</name>
</gene>
<dbReference type="EMBL" id="FOMO01000002">
    <property type="protein sequence ID" value="SFD60294.1"/>
    <property type="molecule type" value="Genomic_DNA"/>
</dbReference>
<organism evidence="3 4">
    <name type="scientific">Pseudomonas straminea</name>
    <dbReference type="NCBI Taxonomy" id="47882"/>
    <lineage>
        <taxon>Bacteria</taxon>
        <taxon>Pseudomonadati</taxon>
        <taxon>Pseudomonadota</taxon>
        <taxon>Gammaproteobacteria</taxon>
        <taxon>Pseudomonadales</taxon>
        <taxon>Pseudomonadaceae</taxon>
        <taxon>Phytopseudomonas</taxon>
    </lineage>
</organism>
<dbReference type="GO" id="GO:0016020">
    <property type="term" value="C:membrane"/>
    <property type="evidence" value="ECO:0007669"/>
    <property type="project" value="TreeGrafter"/>
</dbReference>
<keyword evidence="4" id="KW-1185">Reference proteome</keyword>
<dbReference type="PANTHER" id="PTHR23028">
    <property type="entry name" value="ACETYLTRANSFERASE"/>
    <property type="match status" value="1"/>
</dbReference>
<dbReference type="GO" id="GO:0009103">
    <property type="term" value="P:lipopolysaccharide biosynthetic process"/>
    <property type="evidence" value="ECO:0007669"/>
    <property type="project" value="TreeGrafter"/>
</dbReference>
<keyword evidence="1" id="KW-0812">Transmembrane</keyword>
<dbReference type="Pfam" id="PF01757">
    <property type="entry name" value="Acyl_transf_3"/>
    <property type="match status" value="1"/>
</dbReference>
<feature type="transmembrane region" description="Helical" evidence="1">
    <location>
        <begin position="324"/>
        <end position="346"/>
    </location>
</feature>
<dbReference type="PANTHER" id="PTHR23028:SF53">
    <property type="entry name" value="ACYL_TRANSF_3 DOMAIN-CONTAINING PROTEIN"/>
    <property type="match status" value="1"/>
</dbReference>
<dbReference type="AlphaFoldDB" id="A0A1I1TP60"/>
<feature type="transmembrane region" description="Helical" evidence="1">
    <location>
        <begin position="263"/>
        <end position="284"/>
    </location>
</feature>
<keyword evidence="1" id="KW-0472">Membrane</keyword>
<accession>A0A1I1TP60</accession>
<proteinExistence type="predicted"/>
<feature type="transmembrane region" description="Helical" evidence="1">
    <location>
        <begin position="199"/>
        <end position="218"/>
    </location>
</feature>
<evidence type="ECO:0000313" key="3">
    <source>
        <dbReference type="EMBL" id="SFD60294.1"/>
    </source>
</evidence>
<dbReference type="RefSeq" id="WP_093502374.1">
    <property type="nucleotide sequence ID" value="NZ_BSSG01000002.1"/>
</dbReference>
<evidence type="ECO:0000313" key="4">
    <source>
        <dbReference type="Proteomes" id="UP000243950"/>
    </source>
</evidence>
<dbReference type="GO" id="GO:0016747">
    <property type="term" value="F:acyltransferase activity, transferring groups other than amino-acyl groups"/>
    <property type="evidence" value="ECO:0007669"/>
    <property type="project" value="InterPro"/>
</dbReference>
<dbReference type="InterPro" id="IPR050879">
    <property type="entry name" value="Acyltransferase_3"/>
</dbReference>
<feature type="transmembrane region" description="Helical" evidence="1">
    <location>
        <begin position="12"/>
        <end position="30"/>
    </location>
</feature>
<feature type="transmembrane region" description="Helical" evidence="1">
    <location>
        <begin position="234"/>
        <end position="251"/>
    </location>
</feature>
<keyword evidence="1" id="KW-1133">Transmembrane helix</keyword>
<keyword evidence="3" id="KW-0808">Transferase</keyword>
<protein>
    <submittedName>
        <fullName evidence="3">Peptidoglycan/LPS O-acetylase OafA/YrhL, contains acyltransferase and SGNH-hydrolase domains</fullName>
    </submittedName>
</protein>
<feature type="transmembrane region" description="Helical" evidence="1">
    <location>
        <begin position="164"/>
        <end position="187"/>
    </location>
</feature>
<feature type="domain" description="Acyltransferase 3" evidence="2">
    <location>
        <begin position="10"/>
        <end position="395"/>
    </location>
</feature>
<dbReference type="InterPro" id="IPR002656">
    <property type="entry name" value="Acyl_transf_3_dom"/>
</dbReference>
<evidence type="ECO:0000259" key="2">
    <source>
        <dbReference type="Pfam" id="PF01757"/>
    </source>
</evidence>
<sequence length="418" mass="47395">MPRSDKEHFIGLEWLRFILGLYIVVFHTLHNYPEQQLPIVKQLSGAGFFATSTFFVLSGFLLAHVYCQRGQMREPAVSFWSRRFANLYPLHIFSLLLTIAVIFVISHLGIPPDDTKASIRFVVYDTNEDRTQIALDSLEHFMSNGELAFNSLLQLLMLQAWNPFYLTFNAPLWSISTLFFFYLTFPFVAPRLARLKHKVLWLGVITLIYLIPPTLVILNGDYGMPFTGILHRNPLVRLPEFLAGILAYGLFRDMQDAGRTQGTGGVGLMIAFVLGCFLGTAWLIEGPQFWYYLLHNGLLLPAQIMLIYLCALAPSPASSTVQRWSQRLGAASLPLFVLHVPAFTLFSRSEMLLGVASGECFANWSECAVRAGEQHLSIVFYPLFLLLTVILCVWAQENAVVPTRKRLLKWLPVRRSTN</sequence>
<evidence type="ECO:0000256" key="1">
    <source>
        <dbReference type="SAM" id="Phobius"/>
    </source>
</evidence>
<dbReference type="Proteomes" id="UP000243950">
    <property type="component" value="Unassembled WGS sequence"/>
</dbReference>
<feature type="transmembrane region" description="Helical" evidence="1">
    <location>
        <begin position="42"/>
        <end position="66"/>
    </location>
</feature>
<dbReference type="GO" id="GO:0016787">
    <property type="term" value="F:hydrolase activity"/>
    <property type="evidence" value="ECO:0007669"/>
    <property type="project" value="UniProtKB-KW"/>
</dbReference>
<reference evidence="4" key="1">
    <citation type="submission" date="2016-10" db="EMBL/GenBank/DDBJ databases">
        <authorList>
            <person name="Varghese N."/>
            <person name="Submissions S."/>
        </authorList>
    </citation>
    <scope>NUCLEOTIDE SEQUENCE [LARGE SCALE GENOMIC DNA]</scope>
    <source>
        <strain evidence="4">JCM 2783</strain>
    </source>
</reference>
<keyword evidence="3" id="KW-0012">Acyltransferase</keyword>
<feature type="transmembrane region" description="Helical" evidence="1">
    <location>
        <begin position="290"/>
        <end position="312"/>
    </location>
</feature>
<feature type="transmembrane region" description="Helical" evidence="1">
    <location>
        <begin position="87"/>
        <end position="110"/>
    </location>
</feature>
<keyword evidence="3" id="KW-0378">Hydrolase</keyword>
<name>A0A1I1TP60_PSEOC</name>
<feature type="transmembrane region" description="Helical" evidence="1">
    <location>
        <begin position="378"/>
        <end position="396"/>
    </location>
</feature>